<keyword evidence="1 2" id="KW-0732">Signal</keyword>
<accession>A0A3N3DXF8</accession>
<dbReference type="EMBL" id="RKIK01000052">
    <property type="protein sequence ID" value="ROV59086.1"/>
    <property type="molecule type" value="Genomic_DNA"/>
</dbReference>
<comment type="caution">
    <text evidence="4">The sequence shown here is derived from an EMBL/GenBank/DDBJ whole genome shotgun (WGS) entry which is preliminary data.</text>
</comment>
<gene>
    <name evidence="4" type="ORF">EGH82_15265</name>
</gene>
<name>A0A3N3DXF8_9VIBR</name>
<protein>
    <recommendedName>
        <fullName evidence="3">Outer membrane protein beta-barrel domain-containing protein</fullName>
    </recommendedName>
</protein>
<dbReference type="Pfam" id="PF13505">
    <property type="entry name" value="OMP_b-brl"/>
    <property type="match status" value="1"/>
</dbReference>
<feature type="signal peptide" evidence="2">
    <location>
        <begin position="1"/>
        <end position="25"/>
    </location>
</feature>
<evidence type="ECO:0000313" key="5">
    <source>
        <dbReference type="Proteomes" id="UP000278792"/>
    </source>
</evidence>
<evidence type="ECO:0000256" key="2">
    <source>
        <dbReference type="SAM" id="SignalP"/>
    </source>
</evidence>
<feature type="chain" id="PRO_5018243281" description="Outer membrane protein beta-barrel domain-containing protein" evidence="2">
    <location>
        <begin position="26"/>
        <end position="179"/>
    </location>
</feature>
<organism evidence="4 5">
    <name type="scientific">Vibrio ponticus</name>
    <dbReference type="NCBI Taxonomy" id="265668"/>
    <lineage>
        <taxon>Bacteria</taxon>
        <taxon>Pseudomonadati</taxon>
        <taxon>Pseudomonadota</taxon>
        <taxon>Gammaproteobacteria</taxon>
        <taxon>Vibrionales</taxon>
        <taxon>Vibrionaceae</taxon>
        <taxon>Vibrio</taxon>
    </lineage>
</organism>
<dbReference type="Proteomes" id="UP000278792">
    <property type="component" value="Unassembled WGS sequence"/>
</dbReference>
<dbReference type="AlphaFoldDB" id="A0A3N3DXF8"/>
<evidence type="ECO:0000259" key="3">
    <source>
        <dbReference type="Pfam" id="PF13505"/>
    </source>
</evidence>
<dbReference type="InterPro" id="IPR027385">
    <property type="entry name" value="Beta-barrel_OMP"/>
</dbReference>
<proteinExistence type="predicted"/>
<sequence>MHKTLSRTSQALLIATLAMPFTLQAAEDHQDKSGHTIQVGFAELFGDLSEGNEGILFSLGYDYTNRNGIILGGYYKPELISGSGSYAGVGISLESDVLGFYSGYQINDNFRLTGGFSLTFAEIVMSTAYGFVSDSETNVGLNLGFDFLVNNLVVGSRLDTHDIYGVEGTTVTFNLGFKF</sequence>
<evidence type="ECO:0000313" key="4">
    <source>
        <dbReference type="EMBL" id="ROV59086.1"/>
    </source>
</evidence>
<evidence type="ECO:0000256" key="1">
    <source>
        <dbReference type="ARBA" id="ARBA00022729"/>
    </source>
</evidence>
<reference evidence="4 5" key="1">
    <citation type="submission" date="2018-11" db="EMBL/GenBank/DDBJ databases">
        <title>Vibrio ponticus strain CAIM 1751 pathogenic for the snapper Lutjanus guttatus.</title>
        <authorList>
            <person name="Soto-Rodriguez S."/>
            <person name="Lozano-Olvera R."/>
            <person name="Gomez-Gil B."/>
        </authorList>
    </citation>
    <scope>NUCLEOTIDE SEQUENCE [LARGE SCALE GENOMIC DNA]</scope>
    <source>
        <strain evidence="4 5">CAIM 1751</strain>
    </source>
</reference>
<dbReference type="RefSeq" id="WP_123782743.1">
    <property type="nucleotide sequence ID" value="NZ_RKIK01000052.1"/>
</dbReference>
<feature type="domain" description="Outer membrane protein beta-barrel" evidence="3">
    <location>
        <begin position="15"/>
        <end position="179"/>
    </location>
</feature>